<name>A0AAU8KM83_9ACTN</name>
<accession>A0AAU8KM83</accession>
<gene>
    <name evidence="1" type="ORF">R1Y80_27245</name>
</gene>
<dbReference type="AlphaFoldDB" id="A0AAU8KM83"/>
<dbReference type="EMBL" id="CP136798">
    <property type="protein sequence ID" value="XCN17101.1"/>
    <property type="molecule type" value="Genomic_DNA"/>
</dbReference>
<dbReference type="RefSeq" id="WP_159024716.1">
    <property type="nucleotide sequence ID" value="NZ_CP136798.1"/>
</dbReference>
<evidence type="ECO:0008006" key="2">
    <source>
        <dbReference type="Google" id="ProtNLM"/>
    </source>
</evidence>
<sequence length="190" mass="20943">MNNLQETAKKLTLTGVSLLKFIRPREMIRPAFAWEINSLTPESGREDTEIPRTKEGFISHCNAAWFAMAEDLHVINGEREFLLAIENDLGDIHWSRVSLAKEWDFIGVGSTLGVTGSREGFPSFALMSIDGNSALVGHSNDTSVSFTGAAGLKEIPELREYATRLAFHSPHLGHDTAFSAKVWLGLDPSE</sequence>
<reference evidence="1" key="1">
    <citation type="submission" date="2023-10" db="EMBL/GenBank/DDBJ databases">
        <title>Complete genome sequence of Streptomyces sp. JL1001.</title>
        <authorList>
            <person name="Jiang L."/>
        </authorList>
    </citation>
    <scope>NUCLEOTIDE SEQUENCE</scope>
    <source>
        <strain evidence="1">JL1001</strain>
    </source>
</reference>
<protein>
    <recommendedName>
        <fullName evidence="2">SMI1/KNR4 family protein</fullName>
    </recommendedName>
</protein>
<evidence type="ECO:0000313" key="1">
    <source>
        <dbReference type="EMBL" id="XCN17101.1"/>
    </source>
</evidence>
<proteinExistence type="predicted"/>
<organism evidence="1">
    <name type="scientific">Streptomyces sp. JL1001</name>
    <dbReference type="NCBI Taxonomy" id="3078227"/>
    <lineage>
        <taxon>Bacteria</taxon>
        <taxon>Bacillati</taxon>
        <taxon>Actinomycetota</taxon>
        <taxon>Actinomycetes</taxon>
        <taxon>Kitasatosporales</taxon>
        <taxon>Streptomycetaceae</taxon>
        <taxon>Streptomyces</taxon>
    </lineage>
</organism>